<evidence type="ECO:0000313" key="7">
    <source>
        <dbReference type="EMBL" id="QEV84955.1"/>
    </source>
</evidence>
<dbReference type="PANTHER" id="PTHR36083:SF1">
    <property type="entry name" value="LARGE RIBOSOMAL SUBUNIT PROTEIN BL32C"/>
    <property type="match status" value="1"/>
</dbReference>
<dbReference type="Pfam" id="PF01783">
    <property type="entry name" value="Ribosomal_L32p"/>
    <property type="match status" value="1"/>
</dbReference>
<dbReference type="GO" id="GO:0009507">
    <property type="term" value="C:chloroplast"/>
    <property type="evidence" value="ECO:0007669"/>
    <property type="project" value="UniProtKB-SubCell"/>
</dbReference>
<dbReference type="GO" id="GO:0015934">
    <property type="term" value="C:large ribosomal subunit"/>
    <property type="evidence" value="ECO:0007669"/>
    <property type="project" value="InterPro"/>
</dbReference>
<dbReference type="InterPro" id="IPR002677">
    <property type="entry name" value="Ribosomal_bL32"/>
</dbReference>
<organism evidence="7">
    <name type="scientific">Hexalectris colemanii</name>
    <dbReference type="NCBI Taxonomy" id="646077"/>
    <lineage>
        <taxon>Eukaryota</taxon>
        <taxon>Viridiplantae</taxon>
        <taxon>Streptophyta</taxon>
        <taxon>Embryophyta</taxon>
        <taxon>Tracheophyta</taxon>
        <taxon>Spermatophyta</taxon>
        <taxon>Magnoliopsida</taxon>
        <taxon>Liliopsida</taxon>
        <taxon>Asparagales</taxon>
        <taxon>Orchidaceae</taxon>
        <taxon>Epidendroideae</taxon>
        <taxon>Epidendreae</taxon>
        <taxon>Bletiinae</taxon>
        <taxon>Hexalectris</taxon>
    </lineage>
</organism>
<dbReference type="GO" id="GO:0006412">
    <property type="term" value="P:translation"/>
    <property type="evidence" value="ECO:0007669"/>
    <property type="project" value="InterPro"/>
</dbReference>
<accession>A0A5J6KFC9</accession>
<dbReference type="EMBL" id="MK726076">
    <property type="protein sequence ID" value="QEV84955.1"/>
    <property type="molecule type" value="Genomic_DNA"/>
</dbReference>
<evidence type="ECO:0000256" key="2">
    <source>
        <dbReference type="ARBA" id="ARBA00008560"/>
    </source>
</evidence>
<dbReference type="HAMAP" id="MF_00340">
    <property type="entry name" value="Ribosomal_bL32"/>
    <property type="match status" value="1"/>
</dbReference>
<keyword evidence="7" id="KW-0934">Plastid</keyword>
<keyword evidence="4" id="KW-0687">Ribonucleoprotein</keyword>
<evidence type="ECO:0000256" key="4">
    <source>
        <dbReference type="ARBA" id="ARBA00023274"/>
    </source>
</evidence>
<name>A0A5J6KFC9_9ASPA</name>
<dbReference type="SUPFAM" id="SSF57829">
    <property type="entry name" value="Zn-binding ribosomal proteins"/>
    <property type="match status" value="1"/>
</dbReference>
<reference evidence="7" key="1">
    <citation type="submission" date="2019-03" db="EMBL/GenBank/DDBJ databases">
        <title>Plastid phylogenomics of Hexalectris.</title>
        <authorList>
            <person name="Barrett C."/>
            <person name="Kennedy A."/>
        </authorList>
    </citation>
    <scope>NUCLEOTIDE SEQUENCE</scope>
</reference>
<dbReference type="PANTHER" id="PTHR36083">
    <property type="entry name" value="50S RIBOSOMAL PROTEIN L32, CHLOROPLASTIC"/>
    <property type="match status" value="1"/>
</dbReference>
<evidence type="ECO:0000256" key="5">
    <source>
        <dbReference type="ARBA" id="ARBA00035280"/>
    </source>
</evidence>
<dbReference type="InterPro" id="IPR044958">
    <property type="entry name" value="Ribosomal_bL32_plant/cyanobact"/>
</dbReference>
<dbReference type="GO" id="GO:0003735">
    <property type="term" value="F:structural constituent of ribosome"/>
    <property type="evidence" value="ECO:0007669"/>
    <property type="project" value="InterPro"/>
</dbReference>
<geneLocation type="plastid" evidence="7"/>
<comment type="similarity">
    <text evidence="2">Belongs to the bacterial ribosomal protein bL32 family.</text>
</comment>
<proteinExistence type="inferred from homology"/>
<dbReference type="AlphaFoldDB" id="A0A5J6KFC9"/>
<evidence type="ECO:0000256" key="6">
    <source>
        <dbReference type="ARBA" id="ARBA00035431"/>
    </source>
</evidence>
<evidence type="ECO:0000256" key="1">
    <source>
        <dbReference type="ARBA" id="ARBA00004229"/>
    </source>
</evidence>
<gene>
    <name evidence="7" type="primary">rpl32</name>
</gene>
<comment type="subcellular location">
    <subcellularLocation>
        <location evidence="1">Plastid</location>
        <location evidence="1">Chloroplast</location>
    </subcellularLocation>
</comment>
<keyword evidence="3 7" id="KW-0689">Ribosomal protein</keyword>
<sequence length="57" mass="6540">MAVPKKRTSLSKKHIRRNLWKKKGSLETVKAFSLAKSISTGQSKSFFVQQKKVFEKS</sequence>
<protein>
    <recommendedName>
        <fullName evidence="5">Large ribosomal subunit protein bL32c</fullName>
    </recommendedName>
    <alternativeName>
        <fullName evidence="6">50S ribosomal protein L32, chloroplastic</fullName>
    </alternativeName>
</protein>
<dbReference type="InterPro" id="IPR011332">
    <property type="entry name" value="Ribosomal_zn-bd"/>
</dbReference>
<evidence type="ECO:0000256" key="3">
    <source>
        <dbReference type="ARBA" id="ARBA00022980"/>
    </source>
</evidence>